<dbReference type="Gene3D" id="2.60.120.260">
    <property type="entry name" value="Galactose-binding domain-like"/>
    <property type="match status" value="1"/>
</dbReference>
<feature type="disulfide bond" evidence="19">
    <location>
        <begin position="969"/>
        <end position="987"/>
    </location>
</feature>
<dbReference type="InterPro" id="IPR002131">
    <property type="entry name" value="Gphrmn_rcpt_fam"/>
</dbReference>
<feature type="disulfide bond" evidence="19">
    <location>
        <begin position="981"/>
        <end position="996"/>
    </location>
</feature>
<keyword evidence="10" id="KW-0378">Hydrolase</keyword>
<dbReference type="SMART" id="SM00042">
    <property type="entry name" value="CUB"/>
    <property type="match status" value="1"/>
</dbReference>
<dbReference type="PRINTS" id="PR00237">
    <property type="entry name" value="GPCRRHODOPSN"/>
</dbReference>
<evidence type="ECO:0000259" key="27">
    <source>
        <dbReference type="PROSITE" id="PS50287"/>
    </source>
</evidence>
<evidence type="ECO:0000256" key="15">
    <source>
        <dbReference type="ARBA" id="ARBA00023136"/>
    </source>
</evidence>
<dbReference type="InterPro" id="IPR036055">
    <property type="entry name" value="LDL_receptor-like_sf"/>
</dbReference>
<keyword evidence="5" id="KW-0645">Protease</keyword>
<evidence type="ECO:0000256" key="18">
    <source>
        <dbReference type="ARBA" id="ARBA00023224"/>
    </source>
</evidence>
<dbReference type="InterPro" id="IPR003591">
    <property type="entry name" value="Leu-rich_rpt_typical-subtyp"/>
</dbReference>
<dbReference type="Gene3D" id="2.10.70.10">
    <property type="entry name" value="Complement Module, domain 1"/>
    <property type="match status" value="1"/>
</dbReference>
<dbReference type="InterPro" id="IPR000998">
    <property type="entry name" value="MAM_dom"/>
</dbReference>
<evidence type="ECO:0000256" key="10">
    <source>
        <dbReference type="ARBA" id="ARBA00022801"/>
    </source>
</evidence>
<dbReference type="SMART" id="SM00365">
    <property type="entry name" value="LRR_SD22"/>
    <property type="match status" value="3"/>
</dbReference>
<evidence type="ECO:0000259" key="28">
    <source>
        <dbReference type="PROSITE" id="PS50923"/>
    </source>
</evidence>
<dbReference type="InterPro" id="IPR000719">
    <property type="entry name" value="Prot_kinase_dom"/>
</dbReference>
<protein>
    <submittedName>
        <fullName evidence="31">Uncharacterized protein</fullName>
    </submittedName>
</protein>
<evidence type="ECO:0000256" key="17">
    <source>
        <dbReference type="ARBA" id="ARBA00023170"/>
    </source>
</evidence>
<feature type="domain" description="PA14" evidence="29">
    <location>
        <begin position="477"/>
        <end position="636"/>
    </location>
</feature>
<evidence type="ECO:0000259" key="30">
    <source>
        <dbReference type="PROSITE" id="PS51828"/>
    </source>
</evidence>
<evidence type="ECO:0000256" key="2">
    <source>
        <dbReference type="ARBA" id="ARBA00004651"/>
    </source>
</evidence>
<dbReference type="InterPro" id="IPR002172">
    <property type="entry name" value="LDrepeatLR_classA_rpt"/>
</dbReference>
<dbReference type="Gene3D" id="4.10.400.10">
    <property type="entry name" value="Low-density Lipoprotein Receptor"/>
    <property type="match status" value="2"/>
</dbReference>
<dbReference type="PROSITE" id="PS51450">
    <property type="entry name" value="LRR"/>
    <property type="match status" value="2"/>
</dbReference>
<dbReference type="SMART" id="SM00607">
    <property type="entry name" value="FTP"/>
    <property type="match status" value="1"/>
</dbReference>
<name>A0ABN8RSV2_9CNID</name>
<comment type="caution">
    <text evidence="31">The sequence shown here is derived from an EMBL/GenBank/DDBJ whole genome shotgun (WGS) entry which is preliminary data.</text>
</comment>
<dbReference type="PANTHER" id="PTHR24372:SF77">
    <property type="entry name" value="G-PROTEIN COUPLED RECEPTORS FAMILY 1 PROFILE DOMAIN-CONTAINING PROTEIN"/>
    <property type="match status" value="1"/>
</dbReference>
<dbReference type="InterPro" id="IPR013320">
    <property type="entry name" value="ConA-like_dom_sf"/>
</dbReference>
<keyword evidence="13 22" id="KW-1133">Transmembrane helix</keyword>
<keyword evidence="7" id="KW-0479">Metal-binding</keyword>
<dbReference type="SUPFAM" id="SSF57424">
    <property type="entry name" value="LDL receptor-like module"/>
    <property type="match status" value="2"/>
</dbReference>
<dbReference type="PROSITE" id="PS01180">
    <property type="entry name" value="CUB"/>
    <property type="match status" value="1"/>
</dbReference>
<evidence type="ECO:0000259" key="29">
    <source>
        <dbReference type="PROSITE" id="PS51820"/>
    </source>
</evidence>
<dbReference type="PANTHER" id="PTHR24372">
    <property type="entry name" value="GLYCOPROTEIN HORMONE RECEPTOR"/>
    <property type="match status" value="1"/>
</dbReference>
<dbReference type="PROSITE" id="PS00109">
    <property type="entry name" value="PROTEIN_KINASE_TYR"/>
    <property type="match status" value="1"/>
</dbReference>
<dbReference type="InterPro" id="IPR006585">
    <property type="entry name" value="FTP1"/>
</dbReference>
<feature type="domain" description="G-protein coupled receptors family 1 profile" evidence="26">
    <location>
        <begin position="2258"/>
        <end position="2508"/>
    </location>
</feature>
<evidence type="ECO:0000256" key="20">
    <source>
        <dbReference type="PROSITE-ProRule" id="PRU00196"/>
    </source>
</evidence>
<dbReference type="SMART" id="SM00202">
    <property type="entry name" value="SR"/>
    <property type="match status" value="2"/>
</dbReference>
<dbReference type="SMART" id="SM00159">
    <property type="entry name" value="PTX"/>
    <property type="match status" value="1"/>
</dbReference>
<dbReference type="PROSITE" id="PS51820">
    <property type="entry name" value="PA14"/>
    <property type="match status" value="1"/>
</dbReference>
<feature type="disulfide bond" evidence="20">
    <location>
        <begin position="201"/>
        <end position="211"/>
    </location>
</feature>
<dbReference type="CDD" id="cd00033">
    <property type="entry name" value="CCP"/>
    <property type="match status" value="1"/>
</dbReference>
<dbReference type="SUPFAM" id="SSF52058">
    <property type="entry name" value="L domain-like"/>
    <property type="match status" value="1"/>
</dbReference>
<evidence type="ECO:0000313" key="32">
    <source>
        <dbReference type="Proteomes" id="UP001159427"/>
    </source>
</evidence>
<feature type="domain" description="CUB" evidence="23">
    <location>
        <begin position="1875"/>
        <end position="1987"/>
    </location>
</feature>
<keyword evidence="16 20" id="KW-1015">Disulfide bond</keyword>
<dbReference type="PROSITE" id="PS50060">
    <property type="entry name" value="MAM_2"/>
    <property type="match status" value="5"/>
</dbReference>
<dbReference type="InterPro" id="IPR057774">
    <property type="entry name" value="D8C_UMOD/GP2/OIT3-like"/>
</dbReference>
<feature type="domain" description="MAM" evidence="25">
    <location>
        <begin position="764"/>
        <end position="915"/>
    </location>
</feature>
<comment type="subcellular location">
    <subcellularLocation>
        <location evidence="2">Cell membrane</location>
        <topology evidence="2">Multi-pass membrane protein</topology>
    </subcellularLocation>
    <subcellularLocation>
        <location evidence="1">Membrane</location>
        <topology evidence="1">Single-pass type I membrane protein</topology>
    </subcellularLocation>
</comment>
<dbReference type="SUPFAM" id="SSF56112">
    <property type="entry name" value="Protein kinase-like (PK-like)"/>
    <property type="match status" value="1"/>
</dbReference>
<dbReference type="Pfam" id="PF00057">
    <property type="entry name" value="Ldl_recept_a"/>
    <property type="match status" value="2"/>
</dbReference>
<dbReference type="SUPFAM" id="SSF81321">
    <property type="entry name" value="Family A G protein-coupled receptor-like"/>
    <property type="match status" value="1"/>
</dbReference>
<dbReference type="Gene3D" id="2.60.120.290">
    <property type="entry name" value="Spermadhesin, CUB domain"/>
    <property type="match status" value="1"/>
</dbReference>
<keyword evidence="11" id="KW-0720">Serine protease</keyword>
<evidence type="ECO:0000256" key="19">
    <source>
        <dbReference type="PROSITE-ProRule" id="PRU00124"/>
    </source>
</evidence>
<keyword evidence="14" id="KW-0297">G-protein coupled receptor</keyword>
<dbReference type="Gene3D" id="2.60.120.200">
    <property type="match status" value="6"/>
</dbReference>
<feature type="domain" description="Protein kinase" evidence="24">
    <location>
        <begin position="2517"/>
        <end position="2823"/>
    </location>
</feature>
<dbReference type="Gene3D" id="3.80.10.10">
    <property type="entry name" value="Ribonuclease Inhibitor"/>
    <property type="match status" value="2"/>
</dbReference>
<evidence type="ECO:0000256" key="12">
    <source>
        <dbReference type="ARBA" id="ARBA00022837"/>
    </source>
</evidence>
<evidence type="ECO:0000256" key="8">
    <source>
        <dbReference type="ARBA" id="ARBA00022729"/>
    </source>
</evidence>
<evidence type="ECO:0000256" key="1">
    <source>
        <dbReference type="ARBA" id="ARBA00004479"/>
    </source>
</evidence>
<dbReference type="Gene3D" id="1.20.1070.10">
    <property type="entry name" value="Rhodopsin 7-helix transmembrane proteins"/>
    <property type="match status" value="1"/>
</dbReference>
<dbReference type="PROSITE" id="PS00740">
    <property type="entry name" value="MAM_1"/>
    <property type="match status" value="1"/>
</dbReference>
<feature type="domain" description="SRCR" evidence="27">
    <location>
        <begin position="240"/>
        <end position="340"/>
    </location>
</feature>
<dbReference type="InterPro" id="IPR030476">
    <property type="entry name" value="Pentaxin_CS"/>
</dbReference>
<feature type="disulfide bond" evidence="19">
    <location>
        <begin position="933"/>
        <end position="951"/>
    </location>
</feature>
<evidence type="ECO:0000256" key="7">
    <source>
        <dbReference type="ARBA" id="ARBA00022723"/>
    </source>
</evidence>
<dbReference type="PROSITE" id="PS50011">
    <property type="entry name" value="PROTEIN_KINASE_DOM"/>
    <property type="match status" value="1"/>
</dbReference>
<dbReference type="InterPro" id="IPR008979">
    <property type="entry name" value="Galactose-bd-like_sf"/>
</dbReference>
<dbReference type="SUPFAM" id="SSF49899">
    <property type="entry name" value="Concanavalin A-like lectins/glucanases"/>
    <property type="match status" value="6"/>
</dbReference>
<dbReference type="CDD" id="cd06263">
    <property type="entry name" value="MAM"/>
    <property type="match status" value="1"/>
</dbReference>
<feature type="domain" description="MAM" evidence="25">
    <location>
        <begin position="1713"/>
        <end position="1866"/>
    </location>
</feature>
<dbReference type="Pfam" id="PF13855">
    <property type="entry name" value="LRR_8"/>
    <property type="match status" value="1"/>
</dbReference>
<feature type="domain" description="Sushi" evidence="28">
    <location>
        <begin position="71"/>
        <end position="129"/>
    </location>
</feature>
<keyword evidence="8" id="KW-0732">Signal</keyword>
<dbReference type="InterPro" id="IPR032675">
    <property type="entry name" value="LRR_dom_sf"/>
</dbReference>
<feature type="domain" description="SRCR" evidence="27">
    <location>
        <begin position="132"/>
        <end position="233"/>
    </location>
</feature>
<keyword evidence="3" id="KW-1003">Cell membrane</keyword>
<dbReference type="InterPro" id="IPR011009">
    <property type="entry name" value="Kinase-like_dom_sf"/>
</dbReference>
<dbReference type="PRINTS" id="PR00258">
    <property type="entry name" value="SPERACTRCPTR"/>
</dbReference>
<organism evidence="31 32">
    <name type="scientific">Porites evermanni</name>
    <dbReference type="NCBI Taxonomy" id="104178"/>
    <lineage>
        <taxon>Eukaryota</taxon>
        <taxon>Metazoa</taxon>
        <taxon>Cnidaria</taxon>
        <taxon>Anthozoa</taxon>
        <taxon>Hexacorallia</taxon>
        <taxon>Scleractinia</taxon>
        <taxon>Fungiina</taxon>
        <taxon>Poritidae</taxon>
        <taxon>Porites</taxon>
    </lineage>
</organism>
<keyword evidence="21" id="KW-0768">Sushi</keyword>
<dbReference type="InterPro" id="IPR017452">
    <property type="entry name" value="GPCR_Rhodpsn_7TM"/>
</dbReference>
<feature type="disulfide bond" evidence="19">
    <location>
        <begin position="945"/>
        <end position="960"/>
    </location>
</feature>
<feature type="domain" description="MAM" evidence="25">
    <location>
        <begin position="1273"/>
        <end position="1366"/>
    </location>
</feature>
<gene>
    <name evidence="31" type="ORF">PEVE_00012952</name>
</gene>
<evidence type="ECO:0000259" key="23">
    <source>
        <dbReference type="PROSITE" id="PS01180"/>
    </source>
</evidence>
<feature type="transmembrane region" description="Helical" evidence="22">
    <location>
        <begin position="2416"/>
        <end position="2435"/>
    </location>
</feature>
<feature type="disulfide bond" evidence="20">
    <location>
        <begin position="278"/>
        <end position="339"/>
    </location>
</feature>
<proteinExistence type="predicted"/>
<dbReference type="InterPro" id="IPR023415">
    <property type="entry name" value="LDLR_class-A_CS"/>
</dbReference>
<dbReference type="PROSITE" id="PS51828">
    <property type="entry name" value="PTX_2"/>
    <property type="match status" value="1"/>
</dbReference>
<dbReference type="CDD" id="cd00041">
    <property type="entry name" value="CUB"/>
    <property type="match status" value="1"/>
</dbReference>
<dbReference type="SUPFAM" id="SSF57535">
    <property type="entry name" value="Complement control module/SCR domain"/>
    <property type="match status" value="1"/>
</dbReference>
<feature type="transmembrane region" description="Helical" evidence="22">
    <location>
        <begin position="2319"/>
        <end position="2340"/>
    </location>
</feature>
<dbReference type="Pfam" id="PF13385">
    <property type="entry name" value="Laminin_G_3"/>
    <property type="match status" value="1"/>
</dbReference>
<dbReference type="Pfam" id="PF00084">
    <property type="entry name" value="Sushi"/>
    <property type="match status" value="1"/>
</dbReference>
<keyword evidence="32" id="KW-1185">Reference proteome</keyword>
<evidence type="ECO:0000256" key="3">
    <source>
        <dbReference type="ARBA" id="ARBA00022475"/>
    </source>
</evidence>
<dbReference type="InterPro" id="IPR000276">
    <property type="entry name" value="GPCR_Rhodpsn"/>
</dbReference>
<dbReference type="EMBL" id="CALNXI010001961">
    <property type="protein sequence ID" value="CAH3180458.1"/>
    <property type="molecule type" value="Genomic_DNA"/>
</dbReference>
<keyword evidence="4" id="KW-0433">Leucine-rich repeat</keyword>
<feature type="disulfide bond" evidence="20">
    <location>
        <begin position="309"/>
        <end position="319"/>
    </location>
</feature>
<evidence type="ECO:0000256" key="11">
    <source>
        <dbReference type="ARBA" id="ARBA00022825"/>
    </source>
</evidence>
<dbReference type="InterPro" id="IPR037524">
    <property type="entry name" value="PA14/GLEYA"/>
</dbReference>
<dbReference type="SMART" id="SM00192">
    <property type="entry name" value="LDLa"/>
    <property type="match status" value="2"/>
</dbReference>
<dbReference type="SMART" id="SM00369">
    <property type="entry name" value="LRR_TYP"/>
    <property type="match status" value="6"/>
</dbReference>
<dbReference type="InterPro" id="IPR035976">
    <property type="entry name" value="Sushi/SCR/CCP_sf"/>
</dbReference>
<dbReference type="Proteomes" id="UP001159427">
    <property type="component" value="Unassembled WGS sequence"/>
</dbReference>
<accession>A0ABN8RSV2</accession>
<evidence type="ECO:0000256" key="13">
    <source>
        <dbReference type="ARBA" id="ARBA00022989"/>
    </source>
</evidence>
<keyword evidence="15 22" id="KW-0472">Membrane</keyword>
<dbReference type="Gene3D" id="1.10.510.10">
    <property type="entry name" value="Transferase(Phosphotransferase) domain 1"/>
    <property type="match status" value="1"/>
</dbReference>
<evidence type="ECO:0000259" key="24">
    <source>
        <dbReference type="PROSITE" id="PS50011"/>
    </source>
</evidence>
<dbReference type="Pfam" id="PF00069">
    <property type="entry name" value="Pkinase"/>
    <property type="match status" value="1"/>
</dbReference>
<dbReference type="PROSITE" id="PS01209">
    <property type="entry name" value="LDLRA_1"/>
    <property type="match status" value="1"/>
</dbReference>
<dbReference type="Pfam" id="PF00431">
    <property type="entry name" value="CUB"/>
    <property type="match status" value="1"/>
</dbReference>
<feature type="transmembrane region" description="Helical" evidence="22">
    <location>
        <begin position="2455"/>
        <end position="2478"/>
    </location>
</feature>
<dbReference type="InterPro" id="IPR036772">
    <property type="entry name" value="SRCR-like_dom_sf"/>
</dbReference>
<dbReference type="SMART" id="SM00032">
    <property type="entry name" value="CCP"/>
    <property type="match status" value="1"/>
</dbReference>
<keyword evidence="17" id="KW-0675">Receptor</keyword>
<evidence type="ECO:0000256" key="5">
    <source>
        <dbReference type="ARBA" id="ARBA00022670"/>
    </source>
</evidence>
<dbReference type="InterPro" id="IPR000436">
    <property type="entry name" value="Sushi_SCR_CCP_dom"/>
</dbReference>
<dbReference type="PROSITE" id="PS00289">
    <property type="entry name" value="PTX_1"/>
    <property type="match status" value="1"/>
</dbReference>
<dbReference type="SUPFAM" id="SSF49854">
    <property type="entry name" value="Spermadhesin, CUB domain"/>
    <property type="match status" value="1"/>
</dbReference>
<dbReference type="PROSITE" id="PS50068">
    <property type="entry name" value="LDLRA_2"/>
    <property type="match status" value="2"/>
</dbReference>
<dbReference type="InterPro" id="IPR008266">
    <property type="entry name" value="Tyr_kinase_AS"/>
</dbReference>
<feature type="disulfide bond" evidence="20">
    <location>
        <begin position="265"/>
        <end position="329"/>
    </location>
</feature>
<evidence type="ECO:0000256" key="21">
    <source>
        <dbReference type="PROSITE-ProRule" id="PRU00302"/>
    </source>
</evidence>
<dbReference type="CDD" id="cd00112">
    <property type="entry name" value="LDLa"/>
    <property type="match status" value="2"/>
</dbReference>
<dbReference type="PROSITE" id="PS50262">
    <property type="entry name" value="G_PROTEIN_RECEP_F1_2"/>
    <property type="match status" value="1"/>
</dbReference>
<dbReference type="InterPro" id="IPR001190">
    <property type="entry name" value="SRCR"/>
</dbReference>
<dbReference type="Pfam" id="PF23283">
    <property type="entry name" value="D8C_UMOD"/>
    <property type="match status" value="1"/>
</dbReference>
<evidence type="ECO:0000256" key="14">
    <source>
        <dbReference type="ARBA" id="ARBA00023040"/>
    </source>
</evidence>
<feature type="disulfide bond" evidence="19">
    <location>
        <begin position="926"/>
        <end position="938"/>
    </location>
</feature>
<feature type="transmembrane region" description="Helical" evidence="22">
    <location>
        <begin position="2277"/>
        <end position="2299"/>
    </location>
</feature>
<evidence type="ECO:0000313" key="31">
    <source>
        <dbReference type="EMBL" id="CAH3180458.1"/>
    </source>
</evidence>
<dbReference type="SMART" id="SM00137">
    <property type="entry name" value="MAM"/>
    <property type="match status" value="2"/>
</dbReference>
<keyword evidence="12" id="KW-0106">Calcium</keyword>
<dbReference type="InterPro" id="IPR001759">
    <property type="entry name" value="PTX_dom"/>
</dbReference>
<keyword evidence="6 22" id="KW-0812">Transmembrane</keyword>
<dbReference type="Pfam" id="PF00001">
    <property type="entry name" value="7tm_1"/>
    <property type="match status" value="1"/>
</dbReference>
<evidence type="ECO:0000256" key="9">
    <source>
        <dbReference type="ARBA" id="ARBA00022737"/>
    </source>
</evidence>
<dbReference type="PROSITE" id="PS50923">
    <property type="entry name" value="SUSHI"/>
    <property type="match status" value="1"/>
</dbReference>
<feature type="disulfide bond" evidence="21">
    <location>
        <begin position="100"/>
        <end position="127"/>
    </location>
</feature>
<dbReference type="Gene3D" id="3.10.250.10">
    <property type="entry name" value="SRCR-like domain"/>
    <property type="match status" value="2"/>
</dbReference>
<evidence type="ECO:0000256" key="22">
    <source>
        <dbReference type="SAM" id="Phobius"/>
    </source>
</evidence>
<dbReference type="InterPro" id="IPR035914">
    <property type="entry name" value="Sperma_CUB_dom_sf"/>
</dbReference>
<feature type="domain" description="Pentraxin (PTX)" evidence="30">
    <location>
        <begin position="1545"/>
        <end position="1744"/>
    </location>
</feature>
<feature type="domain" description="MAM" evidence="25">
    <location>
        <begin position="18"/>
        <end position="75"/>
    </location>
</feature>
<feature type="transmembrane region" description="Helical" evidence="22">
    <location>
        <begin position="2352"/>
        <end position="2374"/>
    </location>
</feature>
<dbReference type="PRINTS" id="PR00373">
    <property type="entry name" value="GLYCHORMONER"/>
</dbReference>
<feature type="transmembrane region" description="Helical" evidence="22">
    <location>
        <begin position="2490"/>
        <end position="2510"/>
    </location>
</feature>
<keyword evidence="9" id="KW-0677">Repeat</keyword>
<dbReference type="Pfam" id="PF00629">
    <property type="entry name" value="MAM"/>
    <property type="match status" value="5"/>
</dbReference>
<feature type="domain" description="MAM" evidence="25">
    <location>
        <begin position="1062"/>
        <end position="1225"/>
    </location>
</feature>
<evidence type="ECO:0000259" key="25">
    <source>
        <dbReference type="PROSITE" id="PS50060"/>
    </source>
</evidence>
<dbReference type="InterPro" id="IPR000859">
    <property type="entry name" value="CUB_dom"/>
</dbReference>
<dbReference type="PROSITE" id="PS00420">
    <property type="entry name" value="SRCR_1"/>
    <property type="match status" value="2"/>
</dbReference>
<evidence type="ECO:0000256" key="6">
    <source>
        <dbReference type="ARBA" id="ARBA00022692"/>
    </source>
</evidence>
<evidence type="ECO:0000256" key="16">
    <source>
        <dbReference type="ARBA" id="ARBA00023157"/>
    </source>
</evidence>
<dbReference type="InterPro" id="IPR001611">
    <property type="entry name" value="Leu-rich_rpt"/>
</dbReference>
<dbReference type="PROSITE" id="PS50287">
    <property type="entry name" value="SRCR_2"/>
    <property type="match status" value="2"/>
</dbReference>
<comment type="caution">
    <text evidence="20">Lacks conserved residue(s) required for the propagation of feature annotation.</text>
</comment>
<dbReference type="PRINTS" id="PR00020">
    <property type="entry name" value="MAMDOMAIN"/>
</dbReference>
<dbReference type="Pfam" id="PF00530">
    <property type="entry name" value="SRCR"/>
    <property type="match status" value="2"/>
</dbReference>
<dbReference type="SUPFAM" id="SSF56487">
    <property type="entry name" value="SRCR-like"/>
    <property type="match status" value="2"/>
</dbReference>
<evidence type="ECO:0000259" key="26">
    <source>
        <dbReference type="PROSITE" id="PS50262"/>
    </source>
</evidence>
<evidence type="ECO:0000256" key="4">
    <source>
        <dbReference type="ARBA" id="ARBA00022614"/>
    </source>
</evidence>
<reference evidence="31 32" key="1">
    <citation type="submission" date="2022-05" db="EMBL/GenBank/DDBJ databases">
        <authorList>
            <consortium name="Genoscope - CEA"/>
            <person name="William W."/>
        </authorList>
    </citation>
    <scope>NUCLEOTIDE SEQUENCE [LARGE SCALE GENOMIC DNA]</scope>
</reference>
<feature type="disulfide bond" evidence="19">
    <location>
        <begin position="962"/>
        <end position="974"/>
    </location>
</feature>
<feature type="transmembrane region" description="Helical" evidence="22">
    <location>
        <begin position="2243"/>
        <end position="2265"/>
    </location>
</feature>
<sequence length="2823" mass="317053">MHGPAIGELRLSLNSTVIFQAVGEQGPNWTQAQVSINGTDSKLLFEGVVGNGEQGDISLDDVALSYVCNVSFCPKTPILLNGSKYCSNGNNIGSHCNMTCAPGYQLIGSSSRTCLKTGVWSGKMTSCVKVKVRLVGGNSKTQGRVELAINDVWGTICDDKWTLKSAKVICLMLGLPEAIAAPGNSGFGAGFGKIWLDEVTCDGNEMSILNCRHLGLGVSTICDHSEDAGVICGNITDFNVRLMDGATPNEGRVEVAVNGVWGTICDDYWSIEDAQVVCRMLGLPQATAATKGKSFGSGIGPIWMDDVKCIGNESSLLLCNRADLGVKDCAHLEDSGVVCGPPSVNGKNFALHMTVNHSDPTEQASFAVDGCFDTCAIFHAASDPWFQLDLSQDYRIHTVQVFLGSDCCQNIQLNITVGSSNNLLSPSHFCSCTPTNFPRRDFRVFSCSPPATGRHLKVTATGENVTLILCEIVVQATEPFGVLKEVWFKEINTQDEPVLKYHPVFQQAANTLSVLGDFYFASNVSTPYGQRLSTFIQPPVTGMYTFYITCEDECELWLNRVNQPDSEEVLAAKLTMKTGRLKWDESSNQRSNTIFLSNCLFYRLEAFSRESYRRGHLSVGWSIPDSIPDTQHTSERPLAGNKTTWILPGEEIFTFKVNQDIHNLNVMFGSNLYISGTYKLCCLGIWCPRCPVRLEMDILGHAHLIDTSLEVTCEEKQFNVNVSTAVQPGRYDTQVSRFFINESRSHNVETKYLGHITVIESIIEECSFDNPSELCLKWINGGTNQGVEEKWKIFSDKRSGQKGYLAYNGSSNKAKLETPWISVSAGNSVPLCLTFNYSMRSSNASFNVSCKTRFTNEENMIFKLIGYHGKTWFKGQVLWKAEGTSRIIFRGFSKGEDDIAIGIDDVKILTRNCEVYPDFSLPDHKCSSDEFQCDNGQCVMSSLRCDGDVACLDESDEKDCACLSNEFKCNDGLCLHLTKLCDGQKDCSEGSDEANCEKSCPAEFQCIDGTCIPWSSTCRPSEKSCSDHSHFPTICGSGECPLNELDCKDKPNDMLQCNSLRGYCGFENGLCGLTSEYMNTTDFQWKFGSGKTPSKNTGPSFDHTTLSDKGTYIFIEASRRSPGIRARLISDWLTANKSVCLQFWYHMLGRHMGELKIKTRTNDAERLLWKQGMRDLGDNWILAQTPVHVTKPFQASLVIEGVIGNGLKGDIGLDDLAVLSGNCNLITQQVSPDCDFSFGMCGWTGHDDWRIHKDQYLFLGGGKEFRRMFRSPPLHAAEVKCIRFWFTSRGKYYKRSLQLVVNSSDTNYSSVIWSINEENQEWTYIQLPLHENVGEVFQAIFVGLKQQSQPTLSIDDISFSNEVCAEIASSINCHNYAILNEANRSVKYSQSADMCDDDLDFSRWYRIAGVAGNQIPEVKVSSRRCGARYPGWMNGSHPSMEEKVVSRNVCFVLGNRPCRWKVPIKVQNCGDFYVYKLTAPTYCNQRYCGYTAKGDEIRNDQYEEWWGWVNEDQSRAQWKLKSAEEMRRLDKDISYTDNNHTKEQAGQEPKFECLLRFENIVQVAVTNPSPLAAMSFCLWVASRSELHIEYNVSSDKQRYLAFGLISHHRVELIFMEKTMRHSASSINNGDWHHLCITWSSNQGDWHVYKDGVFGGEGTLPINIGDIPGSGILSIYFKETFVSQTSEILGKISTFNLWNYSMSRDEINHMSYGCGTESVGNVLSWMEMRQNMTEKSCYLQNSPTCIERYGSSLVLADDTNNESTAEFVSPWFSKSNESYGKCLRFKYKFIGPGASSLTIYQEMDYGFKRQPIWTEQATGISSKSWHYGQTFISAISNFRLSIVSKHSGKPGYVAVGGVYMTHDYCSTKPFSAQKACNQVIRNSSGYITSPYYPGYYTNNMKCIWHLTVPENHTILLEFLSFAIESHPTCAKDYVEVFDGANDRSHPIGKYCGHTFPQIIESSRNMLTLVFKSNEANIRTGFKAYYRSILGKRASCIQGCPRSCNCSRLPGSYTRLQVKSNSLSLLPKYFPQNTAVILFPYNRIYRITDGDFSNFQLLEYLDVSSNFILELDRSPFKKLNSLKTLRINRNFLKQISSENFEGLISLQLLDLGANIITTIKSGVFYHLTSLKVLSLRSNKIEKIEPDAFRGLGNLTFLYLHDNSITSLRRVFFRGLHSLHTLFLQGNNMSGSDVAPDAFNDLKNLKTLKMDQFIACCYAIKAIPNLICQSAHNAFSSCEDLMKNDLLRMCIWILGTLAFIGNVAVIISRVRMRDDNKVQSFMLTNLACADLLMGVYLLIIAIKDLQWKGEYFKHDVTWRRGVGCRIAGALSMLSSEMSVLILLRPISLKSARRLCFVLWVIGFTISGIPLTGMSYFWDEKRHIGFFGSSAVCLPLQFSNHNDAGWEYATAFFVTFNGLAFLYILTAYVLIFFSILSIIRRRSSAKHIAKAESTKATRLFIIVLTDFFCWMPVILLSVLSLTGNFEDPKHKAKVWIAVFVLPINSSINPILYTFSTAGVRKKLVAALGRRTASRPDAIGNRDNRMASGTTLDTEQPLLPDFSQIKLHILNKADGLLCSNDLFYLIGEEEYKRANKLLLKCFLPTKKGAFDNECKILETLSRGKNKSELPFLELRAKAHFLNVSSAAVELPTSRENISVLCFSFVDGISLLNWTKSNDSSENLDLAYQFTYDVISALEFLHDNEINHNDITPANILLIKKPGMPPWKAMLMNFDHASKEASHATDLKAFCDLLRWMTEQCISENGEVKSSFHEWLDRTAEENLTASLLRQQLEMSREMCLHCFCRGPFRFLARLISWNKRSRSYKRPP</sequence>
<keyword evidence="18" id="KW-0807">Transducer</keyword>
<dbReference type="SUPFAM" id="SSF49785">
    <property type="entry name" value="Galactose-binding domain-like"/>
    <property type="match status" value="1"/>
</dbReference>